<keyword evidence="8" id="KW-0472">Membrane</keyword>
<dbReference type="Gene3D" id="1.10.3290.10">
    <property type="entry name" value="Fido-like domain"/>
    <property type="match status" value="1"/>
</dbReference>
<name>A0A0D2CJ96_9EURO</name>
<evidence type="ECO:0000313" key="12">
    <source>
        <dbReference type="EMBL" id="KIW49917.1"/>
    </source>
</evidence>
<evidence type="ECO:0000256" key="2">
    <source>
        <dbReference type="ARBA" id="ARBA00022692"/>
    </source>
</evidence>
<dbReference type="PROSITE" id="PS51459">
    <property type="entry name" value="FIDO"/>
    <property type="match status" value="1"/>
</dbReference>
<keyword evidence="5" id="KW-0802">TPR repeat</keyword>
<evidence type="ECO:0000256" key="5">
    <source>
        <dbReference type="ARBA" id="ARBA00022803"/>
    </source>
</evidence>
<organism evidence="12 13">
    <name type="scientific">Exophiala xenobiotica</name>
    <dbReference type="NCBI Taxonomy" id="348802"/>
    <lineage>
        <taxon>Eukaryota</taxon>
        <taxon>Fungi</taxon>
        <taxon>Dikarya</taxon>
        <taxon>Ascomycota</taxon>
        <taxon>Pezizomycotina</taxon>
        <taxon>Eurotiomycetes</taxon>
        <taxon>Chaetothyriomycetidae</taxon>
        <taxon>Chaetothyriales</taxon>
        <taxon>Herpotrichiellaceae</taxon>
        <taxon>Exophiala</taxon>
    </lineage>
</organism>
<dbReference type="InterPro" id="IPR040198">
    <property type="entry name" value="Fido_containing"/>
</dbReference>
<evidence type="ECO:0000256" key="1">
    <source>
        <dbReference type="ARBA" id="ARBA00004167"/>
    </source>
</evidence>
<sequence length="182" mass="20835">MCDLVSRSSDEDSVFSDLLCSRFRGRVMIRILHMTVVDICRLSSRSLDIPIRYRPDFAALEVLKIAAMVSAEVFVDRMVTMVTMVKPKYGAKFMRSGSIRTHMASLVKLFNEDMEHTIQTRKIDPVTIASPYWHYFVSVHPFVDSNGRMCRLILDTVLLKFTGICTSVGVEAKEREDWTMLS</sequence>
<evidence type="ECO:0000256" key="9">
    <source>
        <dbReference type="PIRSR" id="PIRSR640198-1"/>
    </source>
</evidence>
<keyword evidence="7" id="KW-1133">Transmembrane helix</keyword>
<accession>A0A0D2CJ96</accession>
<evidence type="ECO:0000256" key="10">
    <source>
        <dbReference type="PIRSR" id="PIRSR640198-2"/>
    </source>
</evidence>
<dbReference type="PANTHER" id="PTHR13504">
    <property type="entry name" value="FIDO DOMAIN-CONTAINING PROTEIN DDB_G0283145"/>
    <property type="match status" value="1"/>
</dbReference>
<feature type="active site" evidence="9">
    <location>
        <position position="140"/>
    </location>
</feature>
<dbReference type="OrthoDB" id="439046at2759"/>
<keyword evidence="3" id="KW-0677">Repeat</keyword>
<feature type="binding site" evidence="10">
    <location>
        <begin position="144"/>
        <end position="151"/>
    </location>
    <ligand>
        <name>ATP</name>
        <dbReference type="ChEBI" id="CHEBI:30616"/>
    </ligand>
</feature>
<keyword evidence="13" id="KW-1185">Reference proteome</keyword>
<dbReference type="EMBL" id="KN847323">
    <property type="protein sequence ID" value="KIW49917.1"/>
    <property type="molecule type" value="Genomic_DNA"/>
</dbReference>
<keyword evidence="4 10" id="KW-0547">Nucleotide-binding</keyword>
<dbReference type="GO" id="GO:0016020">
    <property type="term" value="C:membrane"/>
    <property type="evidence" value="ECO:0007669"/>
    <property type="project" value="UniProtKB-SubCell"/>
</dbReference>
<dbReference type="AlphaFoldDB" id="A0A0D2CJ96"/>
<gene>
    <name evidence="12" type="ORF">PV05_11550</name>
</gene>
<dbReference type="SUPFAM" id="SSF140931">
    <property type="entry name" value="Fic-like"/>
    <property type="match status" value="1"/>
</dbReference>
<evidence type="ECO:0000256" key="8">
    <source>
        <dbReference type="ARBA" id="ARBA00023136"/>
    </source>
</evidence>
<dbReference type="RefSeq" id="XP_013310501.1">
    <property type="nucleotide sequence ID" value="XM_013455047.1"/>
</dbReference>
<keyword evidence="2" id="KW-0812">Transmembrane</keyword>
<keyword evidence="6 10" id="KW-0067">ATP-binding</keyword>
<comment type="subcellular location">
    <subcellularLocation>
        <location evidence="1">Membrane</location>
        <topology evidence="1">Single-pass membrane protein</topology>
    </subcellularLocation>
</comment>
<dbReference type="STRING" id="348802.A0A0D2CJ96"/>
<evidence type="ECO:0000256" key="7">
    <source>
        <dbReference type="ARBA" id="ARBA00022989"/>
    </source>
</evidence>
<protein>
    <recommendedName>
        <fullName evidence="11">Fido domain-containing protein</fullName>
    </recommendedName>
</protein>
<proteinExistence type="predicted"/>
<evidence type="ECO:0000256" key="3">
    <source>
        <dbReference type="ARBA" id="ARBA00022737"/>
    </source>
</evidence>
<dbReference type="GeneID" id="25333458"/>
<dbReference type="PANTHER" id="PTHR13504:SF34">
    <property type="entry name" value="PROTEIN ADENYLYLTRANSFERASE FICD"/>
    <property type="match status" value="1"/>
</dbReference>
<dbReference type="InterPro" id="IPR036597">
    <property type="entry name" value="Fido-like_dom_sf"/>
</dbReference>
<reference evidence="12 13" key="1">
    <citation type="submission" date="2015-01" db="EMBL/GenBank/DDBJ databases">
        <title>The Genome Sequence of Exophiala xenobiotica CBS118157.</title>
        <authorList>
            <consortium name="The Broad Institute Genomics Platform"/>
            <person name="Cuomo C."/>
            <person name="de Hoog S."/>
            <person name="Gorbushina A."/>
            <person name="Stielow B."/>
            <person name="Teixiera M."/>
            <person name="Abouelleil A."/>
            <person name="Chapman S.B."/>
            <person name="Priest M."/>
            <person name="Young S.K."/>
            <person name="Wortman J."/>
            <person name="Nusbaum C."/>
            <person name="Birren B."/>
        </authorList>
    </citation>
    <scope>NUCLEOTIDE SEQUENCE [LARGE SCALE GENOMIC DNA]</scope>
    <source>
        <strain evidence="12 13">CBS 118157</strain>
    </source>
</reference>
<dbReference type="InterPro" id="IPR003812">
    <property type="entry name" value="Fido"/>
</dbReference>
<evidence type="ECO:0000256" key="4">
    <source>
        <dbReference type="ARBA" id="ARBA00022741"/>
    </source>
</evidence>
<dbReference type="Proteomes" id="UP000054342">
    <property type="component" value="Unassembled WGS sequence"/>
</dbReference>
<dbReference type="HOGENOM" id="CLU_1482017_0_0_1"/>
<evidence type="ECO:0000259" key="11">
    <source>
        <dbReference type="PROSITE" id="PS51459"/>
    </source>
</evidence>
<evidence type="ECO:0000256" key="6">
    <source>
        <dbReference type="ARBA" id="ARBA00022840"/>
    </source>
</evidence>
<dbReference type="GO" id="GO:0005524">
    <property type="term" value="F:ATP binding"/>
    <property type="evidence" value="ECO:0007669"/>
    <property type="project" value="UniProtKB-KW"/>
</dbReference>
<evidence type="ECO:0000313" key="13">
    <source>
        <dbReference type="Proteomes" id="UP000054342"/>
    </source>
</evidence>
<feature type="domain" description="Fido" evidence="11">
    <location>
        <begin position="69"/>
        <end position="182"/>
    </location>
</feature>
<dbReference type="Pfam" id="PF02661">
    <property type="entry name" value="Fic"/>
    <property type="match status" value="1"/>
</dbReference>